<organism evidence="1">
    <name type="scientific">marine sediment metagenome</name>
    <dbReference type="NCBI Taxonomy" id="412755"/>
    <lineage>
        <taxon>unclassified sequences</taxon>
        <taxon>metagenomes</taxon>
        <taxon>ecological metagenomes</taxon>
    </lineage>
</organism>
<comment type="caution">
    <text evidence="1">The sequence shown here is derived from an EMBL/GenBank/DDBJ whole genome shotgun (WGS) entry which is preliminary data.</text>
</comment>
<sequence length="149" mass="16884">RVDSATHVIVRYPEITPEIEKAEIEKLLSEITPPTGSEGPTEWVVDIQAGPSLSRGTVTFYGDLRDFGDEDVAEIREWWKKILGEVFSLHPAELNVAQKGSYKLALGQIPWMFIARQAVLTIRVEWKGIYTLLWDGDKVVEYFAPEHGE</sequence>
<dbReference type="AlphaFoldDB" id="A0A0F9BEW7"/>
<proteinExistence type="predicted"/>
<evidence type="ECO:0000313" key="1">
    <source>
        <dbReference type="EMBL" id="KKK89199.1"/>
    </source>
</evidence>
<reference evidence="1" key="1">
    <citation type="journal article" date="2015" name="Nature">
        <title>Complex archaea that bridge the gap between prokaryotes and eukaryotes.</title>
        <authorList>
            <person name="Spang A."/>
            <person name="Saw J.H."/>
            <person name="Jorgensen S.L."/>
            <person name="Zaremba-Niedzwiedzka K."/>
            <person name="Martijn J."/>
            <person name="Lind A.E."/>
            <person name="van Eijk R."/>
            <person name="Schleper C."/>
            <person name="Guy L."/>
            <person name="Ettema T.J."/>
        </authorList>
    </citation>
    <scope>NUCLEOTIDE SEQUENCE</scope>
</reference>
<feature type="non-terminal residue" evidence="1">
    <location>
        <position position="1"/>
    </location>
</feature>
<gene>
    <name evidence="1" type="ORF">LCGC14_2735560</name>
</gene>
<protein>
    <submittedName>
        <fullName evidence="1">Uncharacterized protein</fullName>
    </submittedName>
</protein>
<accession>A0A0F9BEW7</accession>
<name>A0A0F9BEW7_9ZZZZ</name>
<dbReference type="EMBL" id="LAZR01049629">
    <property type="protein sequence ID" value="KKK89199.1"/>
    <property type="molecule type" value="Genomic_DNA"/>
</dbReference>